<sequence>MSSVAPIAVKRVQNWTTRRMAESLNLRVPLDNTDPGALFLRAVRDDTLAALSELGKEWPSEHHMVEHIANGVIDYDTHARWLEYVDLGAYRMPVLGGITDMSDVATRTLRTIAELLAWMIVAEVDAPQN</sequence>
<dbReference type="Proteomes" id="UP000622552">
    <property type="component" value="Unassembled WGS sequence"/>
</dbReference>
<dbReference type="RefSeq" id="WP_197004366.1">
    <property type="nucleotide sequence ID" value="NZ_BONS01000020.1"/>
</dbReference>
<comment type="caution">
    <text evidence="1">The sequence shown here is derived from an EMBL/GenBank/DDBJ whole genome shotgun (WGS) entry which is preliminary data.</text>
</comment>
<reference evidence="1" key="1">
    <citation type="submission" date="2020-11" db="EMBL/GenBank/DDBJ databases">
        <title>Sequencing the genomes of 1000 actinobacteria strains.</title>
        <authorList>
            <person name="Klenk H.-P."/>
        </authorList>
    </citation>
    <scope>NUCLEOTIDE SEQUENCE</scope>
    <source>
        <strain evidence="1">DSM 45356</strain>
    </source>
</reference>
<proteinExistence type="predicted"/>
<protein>
    <submittedName>
        <fullName evidence="1">Uncharacterized protein</fullName>
    </submittedName>
</protein>
<keyword evidence="2" id="KW-1185">Reference proteome</keyword>
<evidence type="ECO:0000313" key="2">
    <source>
        <dbReference type="Proteomes" id="UP000622552"/>
    </source>
</evidence>
<dbReference type="AlphaFoldDB" id="A0A8J7GJ16"/>
<name>A0A8J7GJ16_9ACTN</name>
<accession>A0A8J7GJ16</accession>
<gene>
    <name evidence="1" type="ORF">IW245_003704</name>
</gene>
<dbReference type="EMBL" id="JADOUF010000001">
    <property type="protein sequence ID" value="MBG6137510.1"/>
    <property type="molecule type" value="Genomic_DNA"/>
</dbReference>
<organism evidence="1 2">
    <name type="scientific">Longispora fulva</name>
    <dbReference type="NCBI Taxonomy" id="619741"/>
    <lineage>
        <taxon>Bacteria</taxon>
        <taxon>Bacillati</taxon>
        <taxon>Actinomycetota</taxon>
        <taxon>Actinomycetes</taxon>
        <taxon>Micromonosporales</taxon>
        <taxon>Micromonosporaceae</taxon>
        <taxon>Longispora</taxon>
    </lineage>
</organism>
<evidence type="ECO:0000313" key="1">
    <source>
        <dbReference type="EMBL" id="MBG6137510.1"/>
    </source>
</evidence>